<dbReference type="Proteomes" id="UP000824469">
    <property type="component" value="Unassembled WGS sequence"/>
</dbReference>
<proteinExistence type="predicted"/>
<gene>
    <name evidence="1" type="ORF">KI387_004298</name>
</gene>
<dbReference type="GO" id="GO:0009306">
    <property type="term" value="P:protein secretion"/>
    <property type="evidence" value="ECO:0007669"/>
    <property type="project" value="InterPro"/>
</dbReference>
<dbReference type="GO" id="GO:0005886">
    <property type="term" value="C:plasma membrane"/>
    <property type="evidence" value="ECO:0007669"/>
    <property type="project" value="InterPro"/>
</dbReference>
<evidence type="ECO:0000313" key="1">
    <source>
        <dbReference type="EMBL" id="KAH9324120.1"/>
    </source>
</evidence>
<organism evidence="1 2">
    <name type="scientific">Taxus chinensis</name>
    <name type="common">Chinese yew</name>
    <name type="synonym">Taxus wallichiana var. chinensis</name>
    <dbReference type="NCBI Taxonomy" id="29808"/>
    <lineage>
        <taxon>Eukaryota</taxon>
        <taxon>Viridiplantae</taxon>
        <taxon>Streptophyta</taxon>
        <taxon>Embryophyta</taxon>
        <taxon>Tracheophyta</taxon>
        <taxon>Spermatophyta</taxon>
        <taxon>Pinopsida</taxon>
        <taxon>Pinidae</taxon>
        <taxon>Conifers II</taxon>
        <taxon>Cupressales</taxon>
        <taxon>Taxaceae</taxon>
        <taxon>Taxus</taxon>
    </lineage>
</organism>
<dbReference type="PANTHER" id="PTHR34457:SF3">
    <property type="entry name" value="PROTEIN TIC236, CHLOROPLASTIC"/>
    <property type="match status" value="1"/>
</dbReference>
<comment type="caution">
    <text evidence="1">The sequence shown here is derived from an EMBL/GenBank/DDBJ whole genome shotgun (WGS) entry which is preliminary data.</text>
</comment>
<evidence type="ECO:0000313" key="2">
    <source>
        <dbReference type="Proteomes" id="UP000824469"/>
    </source>
</evidence>
<dbReference type="InterPro" id="IPR053022">
    <property type="entry name" value="Chloroplast_translocon_comp"/>
</dbReference>
<name>A0AA38GNI1_TAXCH</name>
<dbReference type="OMA" id="LMLEVEF"/>
<protein>
    <submittedName>
        <fullName evidence="1">Uncharacterized protein</fullName>
    </submittedName>
</protein>
<accession>A0AA38GNI1</accession>
<feature type="non-terminal residue" evidence="1">
    <location>
        <position position="273"/>
    </location>
</feature>
<reference evidence="1 2" key="1">
    <citation type="journal article" date="2021" name="Nat. Plants">
        <title>The Taxus genome provides insights into paclitaxel biosynthesis.</title>
        <authorList>
            <person name="Xiong X."/>
            <person name="Gou J."/>
            <person name="Liao Q."/>
            <person name="Li Y."/>
            <person name="Zhou Q."/>
            <person name="Bi G."/>
            <person name="Li C."/>
            <person name="Du R."/>
            <person name="Wang X."/>
            <person name="Sun T."/>
            <person name="Guo L."/>
            <person name="Liang H."/>
            <person name="Lu P."/>
            <person name="Wu Y."/>
            <person name="Zhang Z."/>
            <person name="Ro D.K."/>
            <person name="Shang Y."/>
            <person name="Huang S."/>
            <person name="Yan J."/>
        </authorList>
    </citation>
    <scope>NUCLEOTIDE SEQUENCE [LARGE SCALE GENOMIC DNA]</scope>
    <source>
        <strain evidence="1">Ta-2019</strain>
    </source>
</reference>
<dbReference type="EMBL" id="JAHRHJ020000002">
    <property type="protein sequence ID" value="KAH9324120.1"/>
    <property type="molecule type" value="Genomic_DNA"/>
</dbReference>
<sequence length="273" mass="30318">MTLMLEVEFDCYLFTDTQETAESGKDQSKSKPQVAVHLRGLKLHLGPELRIVYPLILNFAVSGELELSGLADPKLIKPQGTLTFEDGDVTLLATQVRVKRDHPNRAKFEPDQGLDPTLDLALVGADWQLKVQGRASNWQDNLVVTSPRSGEHDVLTQDEAARVFESQLAESLLEGDGQLAFQKLAAATLENLMPRIEVSREFGQARWRLVSAPQIPNLLSLDPTVDPFKSLANLSFGAEVEVQLGKRLQASIVRQLKESEMATQWTLLYQLSS</sequence>
<dbReference type="PANTHER" id="PTHR34457">
    <property type="entry name" value="EMBRYO DEFECTIVE 2410"/>
    <property type="match status" value="1"/>
</dbReference>
<keyword evidence="2" id="KW-1185">Reference proteome</keyword>
<dbReference type="AlphaFoldDB" id="A0AA38GNI1"/>